<dbReference type="Pfam" id="PF02834">
    <property type="entry name" value="LigT_PEase"/>
    <property type="match status" value="2"/>
</dbReference>
<evidence type="ECO:0000259" key="3">
    <source>
        <dbReference type="Pfam" id="PF02834"/>
    </source>
</evidence>
<comment type="similarity">
    <text evidence="2">Belongs to the 2H phosphoesterase superfamily. ThpR family.</text>
</comment>
<dbReference type="EC" id="3.1.4.58" evidence="2"/>
<dbReference type="KEGG" id="csty:KN1_15420"/>
<dbReference type="InterPro" id="IPR014051">
    <property type="entry name" value="Phosphoesterase_HXTX"/>
</dbReference>
<dbReference type="NCBIfam" id="TIGR02258">
    <property type="entry name" value="2_5_ligase"/>
    <property type="match status" value="1"/>
</dbReference>
<accession>A0A8D5ZJD0</accession>
<feature type="short sequence motif" description="HXTX 2" evidence="2">
    <location>
        <begin position="125"/>
        <end position="128"/>
    </location>
</feature>
<dbReference type="GO" id="GO:0016874">
    <property type="term" value="F:ligase activity"/>
    <property type="evidence" value="ECO:0007669"/>
    <property type="project" value="UniProtKB-KW"/>
</dbReference>
<dbReference type="InterPro" id="IPR004175">
    <property type="entry name" value="RNA_CPDase"/>
</dbReference>
<keyword evidence="1 2" id="KW-0378">Hydrolase</keyword>
<dbReference type="Proteomes" id="UP000825123">
    <property type="component" value="Chromosome"/>
</dbReference>
<comment type="function">
    <text evidence="2">Hydrolyzes RNA 2',3'-cyclic phosphodiester to an RNA 2'-phosphomonoester.</text>
</comment>
<dbReference type="GO" id="GO:0004113">
    <property type="term" value="F:2',3'-cyclic-nucleotide 3'-phosphodiesterase activity"/>
    <property type="evidence" value="ECO:0007669"/>
    <property type="project" value="InterPro"/>
</dbReference>
<dbReference type="GO" id="GO:0008664">
    <property type="term" value="F:RNA 2',3'-cyclic 3'-phosphodiesterase activity"/>
    <property type="evidence" value="ECO:0007669"/>
    <property type="project" value="UniProtKB-EC"/>
</dbReference>
<dbReference type="PANTHER" id="PTHR35561">
    <property type="entry name" value="RNA 2',3'-CYCLIC PHOSPHODIESTERASE"/>
    <property type="match status" value="1"/>
</dbReference>
<feature type="active site" description="Proton donor" evidence="2">
    <location>
        <position position="39"/>
    </location>
</feature>
<evidence type="ECO:0000256" key="1">
    <source>
        <dbReference type="ARBA" id="ARBA00022801"/>
    </source>
</evidence>
<feature type="active site" description="Proton acceptor" evidence="2">
    <location>
        <position position="125"/>
    </location>
</feature>
<dbReference type="InterPro" id="IPR009097">
    <property type="entry name" value="Cyclic_Pdiesterase"/>
</dbReference>
<name>A0A8D5ZJD0_9CREN</name>
<reference evidence="4 5" key="1">
    <citation type="submission" date="2021-04" db="EMBL/GenBank/DDBJ databases">
        <title>Complete genome sequence of Stygiolobus sp. KN-1.</title>
        <authorList>
            <person name="Nakamura K."/>
            <person name="Sakai H."/>
            <person name="Kurosawa N."/>
        </authorList>
    </citation>
    <scope>NUCLEOTIDE SEQUENCE [LARGE SCALE GENOMIC DNA]</scope>
    <source>
        <strain evidence="4 5">KN-1</strain>
    </source>
</reference>
<evidence type="ECO:0000256" key="2">
    <source>
        <dbReference type="HAMAP-Rule" id="MF_01940"/>
    </source>
</evidence>
<proteinExistence type="inferred from homology"/>
<gene>
    <name evidence="4" type="ORF">KN1_15420</name>
</gene>
<sequence length="195" mass="21888">MLRLFIAVKVPQLPKITEALDALGRVGADVKLVEPWNIHLTLVFLGELPENKLDLIKDSMDAVSFSSFKVKFFGTGAFPNLNKPRVLWIGLNEGVTQLRQLRGELYKQLVSRGIRPEDEKEFSPHLTLGRIKGPRNVVNLVQVLNEYASTDFGEVNVEEVTLFKSTLTPKGPIYDPLYGVRSIDRRGGTETNKAR</sequence>
<dbReference type="PANTHER" id="PTHR35561:SF1">
    <property type="entry name" value="RNA 2',3'-CYCLIC PHOSPHODIESTERASE"/>
    <property type="match status" value="1"/>
</dbReference>
<feature type="domain" description="Phosphoesterase HXTX" evidence="3">
    <location>
        <begin position="92"/>
        <end position="174"/>
    </location>
</feature>
<dbReference type="AlphaFoldDB" id="A0A8D5ZJD0"/>
<dbReference type="HAMAP" id="MF_01940">
    <property type="entry name" value="RNA_CPDase"/>
    <property type="match status" value="1"/>
</dbReference>
<dbReference type="Gene3D" id="3.90.1140.10">
    <property type="entry name" value="Cyclic phosphodiesterase"/>
    <property type="match status" value="1"/>
</dbReference>
<evidence type="ECO:0000313" key="4">
    <source>
        <dbReference type="EMBL" id="BCU70245.1"/>
    </source>
</evidence>
<feature type="short sequence motif" description="HXTX 1" evidence="2">
    <location>
        <begin position="39"/>
        <end position="42"/>
    </location>
</feature>
<dbReference type="EMBL" id="AP024597">
    <property type="protein sequence ID" value="BCU70245.1"/>
    <property type="molecule type" value="Genomic_DNA"/>
</dbReference>
<feature type="domain" description="Phosphoesterase HXTX" evidence="3">
    <location>
        <begin position="22"/>
        <end position="88"/>
    </location>
</feature>
<dbReference type="SUPFAM" id="SSF55144">
    <property type="entry name" value="LigT-like"/>
    <property type="match status" value="1"/>
</dbReference>
<organism evidence="4 5">
    <name type="scientific">Stygiolobus caldivivus</name>
    <dbReference type="NCBI Taxonomy" id="2824673"/>
    <lineage>
        <taxon>Archaea</taxon>
        <taxon>Thermoproteota</taxon>
        <taxon>Thermoprotei</taxon>
        <taxon>Sulfolobales</taxon>
        <taxon>Sulfolobaceae</taxon>
        <taxon>Stygiolobus</taxon>
    </lineage>
</organism>
<protein>
    <recommendedName>
        <fullName evidence="2">RNA 2',3'-cyclic phosphodiesterase</fullName>
        <shortName evidence="2">RNA 2',3'-CPDase</shortName>
        <ecNumber evidence="2">3.1.4.58</ecNumber>
    </recommendedName>
</protein>
<keyword evidence="4" id="KW-0436">Ligase</keyword>
<evidence type="ECO:0000313" key="5">
    <source>
        <dbReference type="Proteomes" id="UP000825123"/>
    </source>
</evidence>
<keyword evidence="5" id="KW-1185">Reference proteome</keyword>
<comment type="catalytic activity">
    <reaction evidence="2">
        <text>a 3'-end 2',3'-cyclophospho-ribonucleotide-RNA + H2O = a 3'-end 2'-phospho-ribonucleotide-RNA + H(+)</text>
        <dbReference type="Rhea" id="RHEA:11828"/>
        <dbReference type="Rhea" id="RHEA-COMP:10464"/>
        <dbReference type="Rhea" id="RHEA-COMP:17353"/>
        <dbReference type="ChEBI" id="CHEBI:15377"/>
        <dbReference type="ChEBI" id="CHEBI:15378"/>
        <dbReference type="ChEBI" id="CHEBI:83064"/>
        <dbReference type="ChEBI" id="CHEBI:173113"/>
        <dbReference type="EC" id="3.1.4.58"/>
    </reaction>
</comment>